<proteinExistence type="predicted"/>
<name>A0A6V7TZG8_MELEN</name>
<organism evidence="1 2">
    <name type="scientific">Meloidogyne enterolobii</name>
    <name type="common">Root-knot nematode worm</name>
    <name type="synonym">Meloidogyne mayaguensis</name>
    <dbReference type="NCBI Taxonomy" id="390850"/>
    <lineage>
        <taxon>Eukaryota</taxon>
        <taxon>Metazoa</taxon>
        <taxon>Ecdysozoa</taxon>
        <taxon>Nematoda</taxon>
        <taxon>Chromadorea</taxon>
        <taxon>Rhabditida</taxon>
        <taxon>Tylenchina</taxon>
        <taxon>Tylenchomorpha</taxon>
        <taxon>Tylenchoidea</taxon>
        <taxon>Meloidogynidae</taxon>
        <taxon>Meloidogyninae</taxon>
        <taxon>Meloidogyne</taxon>
    </lineage>
</organism>
<dbReference type="AlphaFoldDB" id="A0A6V7TZG8"/>
<accession>A0A6V7TZG8</accession>
<comment type="caution">
    <text evidence="1">The sequence shown here is derived from an EMBL/GenBank/DDBJ whole genome shotgun (WGS) entry which is preliminary data.</text>
</comment>
<sequence length="125" mass="14680">MDNNIENIFHFLLNHLIIEEITIYVGLEKYVTKYTDDLFKVLMCGDKFNKVLLEANNLQKLFDLLLIHIETSKDCSKMVANIKLNSLEINFTALNERAEKIDEKSKNELFRNNNLPNFQQIQSKN</sequence>
<evidence type="ECO:0000313" key="1">
    <source>
        <dbReference type="EMBL" id="CAD2138438.1"/>
    </source>
</evidence>
<reference evidence="1 2" key="1">
    <citation type="submission" date="2020-08" db="EMBL/GenBank/DDBJ databases">
        <authorList>
            <person name="Koutsovoulos G."/>
            <person name="Danchin GJ E."/>
        </authorList>
    </citation>
    <scope>NUCLEOTIDE SEQUENCE [LARGE SCALE GENOMIC DNA]</scope>
</reference>
<dbReference type="Proteomes" id="UP000580250">
    <property type="component" value="Unassembled WGS sequence"/>
</dbReference>
<dbReference type="EMBL" id="CAJEWN010000021">
    <property type="protein sequence ID" value="CAD2138438.1"/>
    <property type="molecule type" value="Genomic_DNA"/>
</dbReference>
<protein>
    <submittedName>
        <fullName evidence="1">Uncharacterized protein</fullName>
    </submittedName>
</protein>
<evidence type="ECO:0000313" key="2">
    <source>
        <dbReference type="Proteomes" id="UP000580250"/>
    </source>
</evidence>
<gene>
    <name evidence="1" type="ORF">MENT_LOCUS5809</name>
</gene>